<name>A0AAU9S1P6_THLAR</name>
<accession>A0AAU9S1P6</accession>
<feature type="region of interest" description="Disordered" evidence="3">
    <location>
        <begin position="182"/>
        <end position="346"/>
    </location>
</feature>
<sequence length="371" mass="41833">MSQPNDHKDTKIFVGGLAWKTTTDGLKRYFQRFGDVLDANVVSETFPGGRMKSKGYGFVTFRDAESAARACENPFPFIDERQTNINRAYLHAKNTNTNQFNQNGFLHHHQAGPWHQYHNGWLNQAAQHQHQLYSQYTNPHFPQVYWDPNCGQYRYVYNVPHNPYLTTMIYQYGSTYGMQQIRRQTSNRPPVRISAPPKGPSILTEGISDQTNQEADDNIEKADTEPDNGVDQQHQGKDQEGDDSVQDNVVDQHQGRDQEGESSGQDNGVDQHHGKDQEGESSGQNNGVDQQQGKDQDGEDQDNDVDQQHEGKDQDGDGSGQDNDIMQDSKDQEVEMISGQDDDIKQDADATKQLDNGIEVTPQLVMSVVCE</sequence>
<dbReference type="PROSITE" id="PS50102">
    <property type="entry name" value="RRM"/>
    <property type="match status" value="1"/>
</dbReference>
<evidence type="ECO:0000256" key="1">
    <source>
        <dbReference type="ARBA" id="ARBA00022884"/>
    </source>
</evidence>
<dbReference type="PANTHER" id="PTHR11176">
    <property type="entry name" value="BOULE-RELATED"/>
    <property type="match status" value="1"/>
</dbReference>
<dbReference type="InterPro" id="IPR012677">
    <property type="entry name" value="Nucleotide-bd_a/b_plait_sf"/>
</dbReference>
<feature type="compositionally biased region" description="Basic and acidic residues" evidence="3">
    <location>
        <begin position="306"/>
        <end position="315"/>
    </location>
</feature>
<evidence type="ECO:0000313" key="6">
    <source>
        <dbReference type="Proteomes" id="UP000836841"/>
    </source>
</evidence>
<dbReference type="SMART" id="SM00360">
    <property type="entry name" value="RRM"/>
    <property type="match status" value="1"/>
</dbReference>
<evidence type="ECO:0000259" key="4">
    <source>
        <dbReference type="PROSITE" id="PS50102"/>
    </source>
</evidence>
<dbReference type="Gene3D" id="3.30.70.330">
    <property type="match status" value="1"/>
</dbReference>
<dbReference type="AlphaFoldDB" id="A0AAU9S1P6"/>
<dbReference type="Pfam" id="PF00076">
    <property type="entry name" value="RRM_1"/>
    <property type="match status" value="1"/>
</dbReference>
<protein>
    <recommendedName>
        <fullName evidence="4">RRM domain-containing protein</fullName>
    </recommendedName>
</protein>
<gene>
    <name evidence="5" type="ORF">TAV2_LOCUS9624</name>
</gene>
<dbReference type="InterPro" id="IPR000504">
    <property type="entry name" value="RRM_dom"/>
</dbReference>
<organism evidence="5 6">
    <name type="scientific">Thlaspi arvense</name>
    <name type="common">Field penny-cress</name>
    <dbReference type="NCBI Taxonomy" id="13288"/>
    <lineage>
        <taxon>Eukaryota</taxon>
        <taxon>Viridiplantae</taxon>
        <taxon>Streptophyta</taxon>
        <taxon>Embryophyta</taxon>
        <taxon>Tracheophyta</taxon>
        <taxon>Spermatophyta</taxon>
        <taxon>Magnoliopsida</taxon>
        <taxon>eudicotyledons</taxon>
        <taxon>Gunneridae</taxon>
        <taxon>Pentapetalae</taxon>
        <taxon>rosids</taxon>
        <taxon>malvids</taxon>
        <taxon>Brassicales</taxon>
        <taxon>Brassicaceae</taxon>
        <taxon>Thlaspideae</taxon>
        <taxon>Thlaspi</taxon>
    </lineage>
</organism>
<dbReference type="GO" id="GO:0003723">
    <property type="term" value="F:RNA binding"/>
    <property type="evidence" value="ECO:0007669"/>
    <property type="project" value="UniProtKB-UniRule"/>
</dbReference>
<keyword evidence="1 2" id="KW-0694">RNA-binding</keyword>
<feature type="domain" description="RRM" evidence="4">
    <location>
        <begin position="10"/>
        <end position="90"/>
    </location>
</feature>
<dbReference type="SUPFAM" id="SSF54928">
    <property type="entry name" value="RNA-binding domain, RBD"/>
    <property type="match status" value="1"/>
</dbReference>
<keyword evidence="6" id="KW-1185">Reference proteome</keyword>
<dbReference type="InterPro" id="IPR035979">
    <property type="entry name" value="RBD_domain_sf"/>
</dbReference>
<dbReference type="EMBL" id="OU466859">
    <property type="protein sequence ID" value="CAH2054728.1"/>
    <property type="molecule type" value="Genomic_DNA"/>
</dbReference>
<evidence type="ECO:0000256" key="3">
    <source>
        <dbReference type="SAM" id="MobiDB-lite"/>
    </source>
</evidence>
<feature type="compositionally biased region" description="Low complexity" evidence="3">
    <location>
        <begin position="283"/>
        <end position="293"/>
    </location>
</feature>
<dbReference type="Proteomes" id="UP000836841">
    <property type="component" value="Chromosome 3"/>
</dbReference>
<feature type="compositionally biased region" description="Basic and acidic residues" evidence="3">
    <location>
        <begin position="269"/>
        <end position="278"/>
    </location>
</feature>
<proteinExistence type="predicted"/>
<evidence type="ECO:0000313" key="5">
    <source>
        <dbReference type="EMBL" id="CAH2054728.1"/>
    </source>
</evidence>
<evidence type="ECO:0000256" key="2">
    <source>
        <dbReference type="PROSITE-ProRule" id="PRU00176"/>
    </source>
</evidence>
<reference evidence="5 6" key="1">
    <citation type="submission" date="2022-03" db="EMBL/GenBank/DDBJ databases">
        <authorList>
            <person name="Nunn A."/>
            <person name="Chopra R."/>
            <person name="Nunn A."/>
            <person name="Contreras Garrido A."/>
        </authorList>
    </citation>
    <scope>NUCLEOTIDE SEQUENCE [LARGE SCALE GENOMIC DNA]</scope>
</reference>